<proteinExistence type="predicted"/>
<dbReference type="AlphaFoldDB" id="A0A2U1LP02"/>
<name>A0A2U1LP02_ARTAN</name>
<sequence length="168" mass="18861">MLQRVTNLTWVRVLDQPIIFAPVSLQCFQSRHNIQGIVQILQCFQKVSGLTINLLKSNLFGVGIPFADVQNLAMLTGCQALNFPFTYLGLPIYSNMSRCKGWDPIIQKFTRRLSKWKANLLSIGGRSTLITSVLGTLERLSLLWIYNRCSLSNLKGFGWVSSPRGAIV</sequence>
<dbReference type="GO" id="GO:0003964">
    <property type="term" value="F:RNA-directed DNA polymerase activity"/>
    <property type="evidence" value="ECO:0007669"/>
    <property type="project" value="UniProtKB-KW"/>
</dbReference>
<reference evidence="1 2" key="1">
    <citation type="journal article" date="2018" name="Mol. Plant">
        <title>The genome of Artemisia annua provides insight into the evolution of Asteraceae family and artemisinin biosynthesis.</title>
        <authorList>
            <person name="Shen Q."/>
            <person name="Zhang L."/>
            <person name="Liao Z."/>
            <person name="Wang S."/>
            <person name="Yan T."/>
            <person name="Shi P."/>
            <person name="Liu M."/>
            <person name="Fu X."/>
            <person name="Pan Q."/>
            <person name="Wang Y."/>
            <person name="Lv Z."/>
            <person name="Lu X."/>
            <person name="Zhang F."/>
            <person name="Jiang W."/>
            <person name="Ma Y."/>
            <person name="Chen M."/>
            <person name="Hao X."/>
            <person name="Li L."/>
            <person name="Tang Y."/>
            <person name="Lv G."/>
            <person name="Zhou Y."/>
            <person name="Sun X."/>
            <person name="Brodelius P.E."/>
            <person name="Rose J.K.C."/>
            <person name="Tang K."/>
        </authorList>
    </citation>
    <scope>NUCLEOTIDE SEQUENCE [LARGE SCALE GENOMIC DNA]</scope>
    <source>
        <strain evidence="2">cv. Huhao1</strain>
        <tissue evidence="1">Leaf</tissue>
    </source>
</reference>
<dbReference type="PANTHER" id="PTHR33116:SF81">
    <property type="entry name" value="RNA-DIRECTED DNA POLYMERASE"/>
    <property type="match status" value="1"/>
</dbReference>
<keyword evidence="1" id="KW-0548">Nucleotidyltransferase</keyword>
<dbReference type="EMBL" id="PKPP01008427">
    <property type="protein sequence ID" value="PWA50719.1"/>
    <property type="molecule type" value="Genomic_DNA"/>
</dbReference>
<dbReference type="PANTHER" id="PTHR33116">
    <property type="entry name" value="REVERSE TRANSCRIPTASE ZINC-BINDING DOMAIN-CONTAINING PROTEIN-RELATED-RELATED"/>
    <property type="match status" value="1"/>
</dbReference>
<gene>
    <name evidence="1" type="ORF">CTI12_AA470340</name>
</gene>
<dbReference type="Proteomes" id="UP000245207">
    <property type="component" value="Unassembled WGS sequence"/>
</dbReference>
<accession>A0A2U1LP02</accession>
<keyword evidence="1" id="KW-0808">Transferase</keyword>
<evidence type="ECO:0000313" key="1">
    <source>
        <dbReference type="EMBL" id="PWA50719.1"/>
    </source>
</evidence>
<protein>
    <submittedName>
        <fullName evidence="1">RNA-directed DNA polymerase, eukaryota</fullName>
    </submittedName>
</protein>
<comment type="caution">
    <text evidence="1">The sequence shown here is derived from an EMBL/GenBank/DDBJ whole genome shotgun (WGS) entry which is preliminary data.</text>
</comment>
<keyword evidence="2" id="KW-1185">Reference proteome</keyword>
<organism evidence="1 2">
    <name type="scientific">Artemisia annua</name>
    <name type="common">Sweet wormwood</name>
    <dbReference type="NCBI Taxonomy" id="35608"/>
    <lineage>
        <taxon>Eukaryota</taxon>
        <taxon>Viridiplantae</taxon>
        <taxon>Streptophyta</taxon>
        <taxon>Embryophyta</taxon>
        <taxon>Tracheophyta</taxon>
        <taxon>Spermatophyta</taxon>
        <taxon>Magnoliopsida</taxon>
        <taxon>eudicotyledons</taxon>
        <taxon>Gunneridae</taxon>
        <taxon>Pentapetalae</taxon>
        <taxon>asterids</taxon>
        <taxon>campanulids</taxon>
        <taxon>Asterales</taxon>
        <taxon>Asteraceae</taxon>
        <taxon>Asteroideae</taxon>
        <taxon>Anthemideae</taxon>
        <taxon>Artemisiinae</taxon>
        <taxon>Artemisia</taxon>
    </lineage>
</organism>
<dbReference type="OrthoDB" id="1938625at2759"/>
<dbReference type="STRING" id="35608.A0A2U1LP02"/>
<evidence type="ECO:0000313" key="2">
    <source>
        <dbReference type="Proteomes" id="UP000245207"/>
    </source>
</evidence>
<keyword evidence="1" id="KW-0695">RNA-directed DNA polymerase</keyword>